<accession>A0A9Q1H463</accession>
<dbReference type="EMBL" id="JAIZAY010000010">
    <property type="protein sequence ID" value="KAJ8034737.1"/>
    <property type="molecule type" value="Genomic_DNA"/>
</dbReference>
<dbReference type="PROSITE" id="PS50287">
    <property type="entry name" value="SRCR_2"/>
    <property type="match status" value="1"/>
</dbReference>
<reference evidence="6" key="1">
    <citation type="submission" date="2021-10" db="EMBL/GenBank/DDBJ databases">
        <title>Tropical sea cucumber genome reveals ecological adaptation and Cuvierian tubules defense mechanism.</title>
        <authorList>
            <person name="Chen T."/>
        </authorList>
    </citation>
    <scope>NUCLEOTIDE SEQUENCE</scope>
    <source>
        <strain evidence="6">Nanhai2018</strain>
        <tissue evidence="6">Muscle</tissue>
    </source>
</reference>
<keyword evidence="2 4" id="KW-1015">Disulfide bond</keyword>
<dbReference type="Proteomes" id="UP001152320">
    <property type="component" value="Chromosome 10"/>
</dbReference>
<evidence type="ECO:0000259" key="5">
    <source>
        <dbReference type="PROSITE" id="PS50287"/>
    </source>
</evidence>
<dbReference type="SMART" id="SM00202">
    <property type="entry name" value="SR"/>
    <property type="match status" value="1"/>
</dbReference>
<dbReference type="GO" id="GO:0016020">
    <property type="term" value="C:membrane"/>
    <property type="evidence" value="ECO:0007669"/>
    <property type="project" value="InterPro"/>
</dbReference>
<dbReference type="OrthoDB" id="536948at2759"/>
<evidence type="ECO:0000313" key="6">
    <source>
        <dbReference type="EMBL" id="KAJ8034737.1"/>
    </source>
</evidence>
<sequence length="175" mass="19789">MPFALSYEAFETTSRITWIFFDCIGDTIRLVNGYSNNSGRVEVRVGTSWRTVCDDQWYLSDATVTCRQLGFKDAVLNYRNSFFGKGSGPIGMEQVRCSGEESSVSSCSEDVSYITSCTTNCWDCQTAKCFHELECHLNLMFGRKRRSSLRSCERERISVCGHNEEVGVLCGSKER</sequence>
<feature type="domain" description="SRCR" evidence="5">
    <location>
        <begin position="28"/>
        <end position="171"/>
    </location>
</feature>
<dbReference type="Pfam" id="PF00530">
    <property type="entry name" value="SRCR"/>
    <property type="match status" value="1"/>
</dbReference>
<keyword evidence="1" id="KW-0732">Signal</keyword>
<comment type="caution">
    <text evidence="6">The sequence shown here is derived from an EMBL/GenBank/DDBJ whole genome shotgun (WGS) entry which is preliminary data.</text>
</comment>
<name>A0A9Q1H463_HOLLE</name>
<dbReference type="SUPFAM" id="SSF56487">
    <property type="entry name" value="SRCR-like"/>
    <property type="match status" value="1"/>
</dbReference>
<feature type="disulfide bond" evidence="4">
    <location>
        <begin position="97"/>
        <end position="107"/>
    </location>
</feature>
<evidence type="ECO:0000256" key="4">
    <source>
        <dbReference type="PROSITE-ProRule" id="PRU00196"/>
    </source>
</evidence>
<organism evidence="6 7">
    <name type="scientific">Holothuria leucospilota</name>
    <name type="common">Black long sea cucumber</name>
    <name type="synonym">Mertensiothuria leucospilota</name>
    <dbReference type="NCBI Taxonomy" id="206669"/>
    <lineage>
        <taxon>Eukaryota</taxon>
        <taxon>Metazoa</taxon>
        <taxon>Echinodermata</taxon>
        <taxon>Eleutherozoa</taxon>
        <taxon>Echinozoa</taxon>
        <taxon>Holothuroidea</taxon>
        <taxon>Aspidochirotacea</taxon>
        <taxon>Aspidochirotida</taxon>
        <taxon>Holothuriidae</taxon>
        <taxon>Holothuria</taxon>
    </lineage>
</organism>
<dbReference type="PANTHER" id="PTHR48071:SF28">
    <property type="entry name" value="SRCR DOMAIN-CONTAINING PROTEIN"/>
    <property type="match status" value="1"/>
</dbReference>
<dbReference type="FunFam" id="3.10.250.10:FF:000005">
    <property type="entry name" value="Neurotrypsin isoform A"/>
    <property type="match status" value="1"/>
</dbReference>
<dbReference type="PRINTS" id="PR00258">
    <property type="entry name" value="SPERACTRCPTR"/>
</dbReference>
<dbReference type="AlphaFoldDB" id="A0A9Q1H463"/>
<protein>
    <submittedName>
        <fullName evidence="6">Galectin-3-binding protein</fullName>
    </submittedName>
</protein>
<evidence type="ECO:0000256" key="2">
    <source>
        <dbReference type="ARBA" id="ARBA00023157"/>
    </source>
</evidence>
<dbReference type="PANTHER" id="PTHR48071">
    <property type="entry name" value="SRCR DOMAIN-CONTAINING PROTEIN"/>
    <property type="match status" value="1"/>
</dbReference>
<evidence type="ECO:0000256" key="1">
    <source>
        <dbReference type="ARBA" id="ARBA00022729"/>
    </source>
</evidence>
<evidence type="ECO:0000256" key="3">
    <source>
        <dbReference type="ARBA" id="ARBA00023180"/>
    </source>
</evidence>
<evidence type="ECO:0000313" key="7">
    <source>
        <dbReference type="Proteomes" id="UP001152320"/>
    </source>
</evidence>
<dbReference type="Gene3D" id="3.10.250.10">
    <property type="entry name" value="SRCR-like domain"/>
    <property type="match status" value="1"/>
</dbReference>
<keyword evidence="3" id="KW-0325">Glycoprotein</keyword>
<comment type="caution">
    <text evidence="4">Lacks conserved residue(s) required for the propagation of feature annotation.</text>
</comment>
<dbReference type="InterPro" id="IPR036772">
    <property type="entry name" value="SRCR-like_dom_sf"/>
</dbReference>
<keyword evidence="7" id="KW-1185">Reference proteome</keyword>
<gene>
    <name evidence="6" type="ORF">HOLleu_21701</name>
</gene>
<dbReference type="InterPro" id="IPR001190">
    <property type="entry name" value="SRCR"/>
</dbReference>
<proteinExistence type="predicted"/>